<dbReference type="Pfam" id="PF04434">
    <property type="entry name" value="SWIM"/>
    <property type="match status" value="1"/>
</dbReference>
<keyword evidence="6" id="KW-0347">Helicase</keyword>
<dbReference type="CDD" id="cd18793">
    <property type="entry name" value="SF2_C_SNF"/>
    <property type="match status" value="1"/>
</dbReference>
<keyword evidence="6" id="KW-0067">ATP-binding</keyword>
<reference evidence="6 7" key="1">
    <citation type="submission" date="2022-02" db="EMBL/GenBank/DDBJ databases">
        <title>The car tank lid bacteriome: a reservoir of bacteria with potential in bioremediation of fuel.</title>
        <authorList>
            <person name="Vidal-Verdu A."/>
            <person name="Gomez-Martinez D."/>
            <person name="Latorre-Perez A."/>
            <person name="Pereto J."/>
            <person name="Porcar M."/>
        </authorList>
    </citation>
    <scope>NUCLEOTIDE SEQUENCE [LARGE SCALE GENOMIC DNA]</scope>
    <source>
        <strain evidence="6 7">4D.3</strain>
    </source>
</reference>
<evidence type="ECO:0000259" key="3">
    <source>
        <dbReference type="PROSITE" id="PS50966"/>
    </source>
</evidence>
<comment type="caution">
    <text evidence="6">The sequence shown here is derived from an EMBL/GenBank/DDBJ whole genome shotgun (WGS) entry which is preliminary data.</text>
</comment>
<dbReference type="SUPFAM" id="SSF52540">
    <property type="entry name" value="P-loop containing nucleoside triphosphate hydrolases"/>
    <property type="match status" value="2"/>
</dbReference>
<proteinExistence type="predicted"/>
<dbReference type="PROSITE" id="PS51192">
    <property type="entry name" value="HELICASE_ATP_BIND_1"/>
    <property type="match status" value="1"/>
</dbReference>
<dbReference type="Pfam" id="PF00176">
    <property type="entry name" value="SNF2-rel_dom"/>
    <property type="match status" value="1"/>
</dbReference>
<keyword evidence="2" id="KW-0862">Zinc</keyword>
<sequence length="1119" mass="119583">MPAPPPRLDPVVVGGIVGNAAFRRAQGYQRAGMVSTWRWDADSRVLTSRVTGSGPQPYTCRVLFVVGADGRYAFGSSTCSCPVREDCKHVAATLLHVGLLAEAGTHGLDADDAGEAGDGRPVGWRGRLAAVTGAGAALPRGTGEQAAAPLAPGAGGILPVALRFRLDEAFGDLPPQLSVRPVVRGRTGWKVAPEASWEALATGLYAFSDLRATPAPAVRRWFADLGSALGAGGGYGRTRQAWRPLASGGRGLWALLAEAADLEIPLVAHGARDEVLLAGAAEARLVVSAADDGVRLDPRAAFDGVDAPAGAVLGTVGDTGLYAVETAGARTVLRLAPTPRRLSDAARELVTVGRVDVPAADVDELFAEHLPVLRRAVRVVSDGSVALPDPPRPVLVAEVGFASPEHALLAWSFEYAAPGAAPRSVPLDGAASDPLRLPDAEAEIRAKAHAAVRGVPGFERFDLAARTELTGLDALDLAHGVLPALATVGDVRVDATDVPDYLHLDAAPRVVVSGAPSGDSDWLDLGISVTVAGKELPFTRLFTALARGDRRLLLVDGSWLRLDQPVLGRLRDLITEATALSDRPGRARVSRYDAQLWGELEDLADVVEAAESWRRALAGLRGLAAGERTAGPVEEPVAVPDGVRAELRPYQRQAFEWLTFLWRHGLGGVLADDMGLGKTVEALTFLAHARATAPDAPPFVVVAPASVVGNWVDEAARFTPGLRVEPMAATARRLGTSLAELAAGADVVVTSYAVFRLEFDAFDAQPWSGLLLDEAQLAKNPRTRAHETARLLDAPFKLAITGTPLENNLMELWAVLAVVAPGLYPSMHRFRAETARVVDAGATDDDPQVVAAGNRALARLKRRIRPLVLRRTKEQVAPELPERQERVLRVPLTPDHRRVYDTHLQRERQRLLGLLEDFDANRVAIFRSLTTLRRLALDASLLDDAYARVGSAKLDVVTDELVEIAAEGHRALVFSQFTSFLRRVEARCTDAGLRVAYLDGATRRRADVIRAWKDGDAPVFLISLKAGGVGLNLTEADYVYLLDPWWNPAAEAQAVDRTHRIGQTRNVVVTRLVAQDTIEEKVMALARRKAALFDAVLDDAAGTFARALAADDIRGLLEP</sequence>
<evidence type="ECO:0000256" key="1">
    <source>
        <dbReference type="ARBA" id="ARBA00022801"/>
    </source>
</evidence>
<dbReference type="InterPro" id="IPR038718">
    <property type="entry name" value="SNF2-like_sf"/>
</dbReference>
<dbReference type="SMART" id="SM00490">
    <property type="entry name" value="HELICc"/>
    <property type="match status" value="1"/>
</dbReference>
<dbReference type="Proteomes" id="UP001651050">
    <property type="component" value="Unassembled WGS sequence"/>
</dbReference>
<keyword evidence="2" id="KW-0863">Zinc-finger</keyword>
<dbReference type="Gene3D" id="3.40.50.300">
    <property type="entry name" value="P-loop containing nucleotide triphosphate hydrolases"/>
    <property type="match status" value="1"/>
</dbReference>
<dbReference type="InterPro" id="IPR007527">
    <property type="entry name" value="Znf_SWIM"/>
</dbReference>
<gene>
    <name evidence="6" type="ORF">M1843_17355</name>
</gene>
<keyword evidence="1" id="KW-0378">Hydrolase</keyword>
<dbReference type="Pfam" id="PF00271">
    <property type="entry name" value="Helicase_C"/>
    <property type="match status" value="1"/>
</dbReference>
<dbReference type="InterPro" id="IPR027417">
    <property type="entry name" value="P-loop_NTPase"/>
</dbReference>
<dbReference type="InterPro" id="IPR000330">
    <property type="entry name" value="SNF2_N"/>
</dbReference>
<dbReference type="EMBL" id="JALQCY010000006">
    <property type="protein sequence ID" value="MCK9795514.1"/>
    <property type="molecule type" value="Genomic_DNA"/>
</dbReference>
<dbReference type="Gene3D" id="3.40.50.10810">
    <property type="entry name" value="Tandem AAA-ATPase domain"/>
    <property type="match status" value="1"/>
</dbReference>
<dbReference type="GO" id="GO:0004386">
    <property type="term" value="F:helicase activity"/>
    <property type="evidence" value="ECO:0007669"/>
    <property type="project" value="UniProtKB-KW"/>
</dbReference>
<dbReference type="SMART" id="SM00487">
    <property type="entry name" value="DEXDc"/>
    <property type="match status" value="1"/>
</dbReference>
<dbReference type="RefSeq" id="WP_416345372.1">
    <property type="nucleotide sequence ID" value="NZ_JALQCY010000006.1"/>
</dbReference>
<accession>A0ABT0J7Q9</accession>
<keyword evidence="2" id="KW-0479">Metal-binding</keyword>
<feature type="domain" description="Helicase C-terminal" evidence="5">
    <location>
        <begin position="956"/>
        <end position="1101"/>
    </location>
</feature>
<feature type="domain" description="SWIM-type" evidence="3">
    <location>
        <begin position="64"/>
        <end position="98"/>
    </location>
</feature>
<protein>
    <submittedName>
        <fullName evidence="6">DEAD/DEAH box helicase</fullName>
    </submittedName>
</protein>
<feature type="domain" description="Helicase ATP-binding" evidence="4">
    <location>
        <begin position="659"/>
        <end position="822"/>
    </location>
</feature>
<dbReference type="PROSITE" id="PS51194">
    <property type="entry name" value="HELICASE_CTER"/>
    <property type="match status" value="1"/>
</dbReference>
<evidence type="ECO:0000259" key="4">
    <source>
        <dbReference type="PROSITE" id="PS51192"/>
    </source>
</evidence>
<dbReference type="PROSITE" id="PS50966">
    <property type="entry name" value="ZF_SWIM"/>
    <property type="match status" value="1"/>
</dbReference>
<organism evidence="6 7">
    <name type="scientific">Isoptericola peretonis</name>
    <dbReference type="NCBI Taxonomy" id="2918523"/>
    <lineage>
        <taxon>Bacteria</taxon>
        <taxon>Bacillati</taxon>
        <taxon>Actinomycetota</taxon>
        <taxon>Actinomycetes</taxon>
        <taxon>Micrococcales</taxon>
        <taxon>Promicromonosporaceae</taxon>
        <taxon>Isoptericola</taxon>
    </lineage>
</organism>
<dbReference type="InterPro" id="IPR001650">
    <property type="entry name" value="Helicase_C-like"/>
</dbReference>
<dbReference type="InterPro" id="IPR014001">
    <property type="entry name" value="Helicase_ATP-bd"/>
</dbReference>
<evidence type="ECO:0000259" key="5">
    <source>
        <dbReference type="PROSITE" id="PS51194"/>
    </source>
</evidence>
<dbReference type="PANTHER" id="PTHR10799">
    <property type="entry name" value="SNF2/RAD54 HELICASE FAMILY"/>
    <property type="match status" value="1"/>
</dbReference>
<name>A0ABT0J7Q9_9MICO</name>
<evidence type="ECO:0000256" key="2">
    <source>
        <dbReference type="PROSITE-ProRule" id="PRU00325"/>
    </source>
</evidence>
<keyword evidence="6" id="KW-0547">Nucleotide-binding</keyword>
<dbReference type="InterPro" id="IPR049730">
    <property type="entry name" value="SNF2/RAD54-like_C"/>
</dbReference>
<evidence type="ECO:0000313" key="7">
    <source>
        <dbReference type="Proteomes" id="UP001651050"/>
    </source>
</evidence>
<keyword evidence="7" id="KW-1185">Reference proteome</keyword>
<evidence type="ECO:0000313" key="6">
    <source>
        <dbReference type="EMBL" id="MCK9795514.1"/>
    </source>
</evidence>